<dbReference type="GO" id="GO:0003824">
    <property type="term" value="F:catalytic activity"/>
    <property type="evidence" value="ECO:0007669"/>
    <property type="project" value="InterPro"/>
</dbReference>
<dbReference type="SMART" id="SM00729">
    <property type="entry name" value="Elp3"/>
    <property type="match status" value="1"/>
</dbReference>
<keyword evidence="10" id="KW-1185">Reference proteome</keyword>
<keyword evidence="1 6" id="KW-0004">4Fe-4S</keyword>
<accession>A0A2S4JU36</accession>
<dbReference type="GO" id="GO:0051539">
    <property type="term" value="F:4 iron, 4 sulfur cluster binding"/>
    <property type="evidence" value="ECO:0007669"/>
    <property type="project" value="UniProtKB-KW"/>
</dbReference>
<feature type="compositionally biased region" description="Basic residues" evidence="7">
    <location>
        <begin position="667"/>
        <end position="685"/>
    </location>
</feature>
<dbReference type="OrthoDB" id="9803479at2"/>
<dbReference type="SFLD" id="SFLDG01082">
    <property type="entry name" value="B12-binding_domain_containing"/>
    <property type="match status" value="1"/>
</dbReference>
<dbReference type="SFLD" id="SFLDG01069">
    <property type="entry name" value="UPF0313"/>
    <property type="match status" value="1"/>
</dbReference>
<feature type="domain" description="Radical SAM core" evidence="8">
    <location>
        <begin position="328"/>
        <end position="603"/>
    </location>
</feature>
<evidence type="ECO:0000256" key="4">
    <source>
        <dbReference type="ARBA" id="ARBA00023004"/>
    </source>
</evidence>
<comment type="similarity">
    <text evidence="6">Belongs to the UPF0313 family.</text>
</comment>
<dbReference type="HAMAP" id="MF_01251">
    <property type="entry name" value="UPF0313"/>
    <property type="match status" value="1"/>
</dbReference>
<feature type="region of interest" description="Disordered" evidence="7">
    <location>
        <begin position="626"/>
        <end position="685"/>
    </location>
</feature>
<name>A0A2S4JU36_9SPIO</name>
<dbReference type="Proteomes" id="UP000237350">
    <property type="component" value="Unassembled WGS sequence"/>
</dbReference>
<reference evidence="10" key="1">
    <citation type="submission" date="2015-12" db="EMBL/GenBank/DDBJ databases">
        <authorList>
            <person name="Lodha T.D."/>
            <person name="Chintalapati S."/>
            <person name="Chintalapati V.R."/>
            <person name="Sravanthi T."/>
        </authorList>
    </citation>
    <scope>NUCLEOTIDE SEQUENCE [LARGE SCALE GENOMIC DNA]</scope>
    <source>
        <strain evidence="10">JC133</strain>
    </source>
</reference>
<dbReference type="EMBL" id="LPWH01000055">
    <property type="protein sequence ID" value="POR03034.1"/>
    <property type="molecule type" value="Genomic_DNA"/>
</dbReference>
<evidence type="ECO:0000256" key="5">
    <source>
        <dbReference type="ARBA" id="ARBA00023014"/>
    </source>
</evidence>
<dbReference type="InterPro" id="IPR022946">
    <property type="entry name" value="UPF0313"/>
</dbReference>
<dbReference type="InterPro" id="IPR058240">
    <property type="entry name" value="rSAM_sf"/>
</dbReference>
<dbReference type="SFLD" id="SFLDS00029">
    <property type="entry name" value="Radical_SAM"/>
    <property type="match status" value="1"/>
</dbReference>
<dbReference type="AlphaFoldDB" id="A0A2S4JU36"/>
<evidence type="ECO:0000256" key="2">
    <source>
        <dbReference type="ARBA" id="ARBA00022691"/>
    </source>
</evidence>
<evidence type="ECO:0000259" key="8">
    <source>
        <dbReference type="PROSITE" id="PS51918"/>
    </source>
</evidence>
<dbReference type="Gene3D" id="3.80.30.20">
    <property type="entry name" value="tm_1862 like domain"/>
    <property type="match status" value="1"/>
</dbReference>
<dbReference type="Pfam" id="PF08497">
    <property type="entry name" value="Radical_SAM_N"/>
    <property type="match status" value="1"/>
</dbReference>
<dbReference type="InterPro" id="IPR023404">
    <property type="entry name" value="rSAM_horseshoe"/>
</dbReference>
<evidence type="ECO:0000256" key="1">
    <source>
        <dbReference type="ARBA" id="ARBA00022485"/>
    </source>
</evidence>
<keyword evidence="4 6" id="KW-0408">Iron</keyword>
<dbReference type="InterPro" id="IPR006638">
    <property type="entry name" value="Elp3/MiaA/NifB-like_rSAM"/>
</dbReference>
<evidence type="ECO:0000256" key="7">
    <source>
        <dbReference type="SAM" id="MobiDB-lite"/>
    </source>
</evidence>
<dbReference type="PROSITE" id="PS51918">
    <property type="entry name" value="RADICAL_SAM"/>
    <property type="match status" value="1"/>
</dbReference>
<dbReference type="InterPro" id="IPR024560">
    <property type="entry name" value="UPF0313_C"/>
</dbReference>
<keyword evidence="5 6" id="KW-0411">Iron-sulfur</keyword>
<dbReference type="Pfam" id="PF11842">
    <property type="entry name" value="DUF3362"/>
    <property type="match status" value="1"/>
</dbReference>
<dbReference type="InterPro" id="IPR013704">
    <property type="entry name" value="UPF0313_N"/>
</dbReference>
<protein>
    <submittedName>
        <fullName evidence="9">YgiQ family radical SAM protein</fullName>
    </submittedName>
</protein>
<dbReference type="NCBIfam" id="TIGR03904">
    <property type="entry name" value="SAM_YgiQ"/>
    <property type="match status" value="1"/>
</dbReference>
<dbReference type="InterPro" id="IPR007197">
    <property type="entry name" value="rSAM"/>
</dbReference>
<gene>
    <name evidence="9" type="ORF">AU468_05610</name>
</gene>
<evidence type="ECO:0000256" key="3">
    <source>
        <dbReference type="ARBA" id="ARBA00022723"/>
    </source>
</evidence>
<feature type="binding site" evidence="6">
    <location>
        <position position="347"/>
    </location>
    <ligand>
        <name>[4Fe-4S] cluster</name>
        <dbReference type="ChEBI" id="CHEBI:49883"/>
        <note>4Fe-4S-S-AdoMet</note>
    </ligand>
</feature>
<dbReference type="RefSeq" id="WP_103679880.1">
    <property type="nucleotide sequence ID" value="NZ_LPWH01000055.1"/>
</dbReference>
<keyword evidence="2 6" id="KW-0949">S-adenosyl-L-methionine</keyword>
<organism evidence="9 10">
    <name type="scientific">Alkalispirochaeta sphaeroplastigenens</name>
    <dbReference type="NCBI Taxonomy" id="1187066"/>
    <lineage>
        <taxon>Bacteria</taxon>
        <taxon>Pseudomonadati</taxon>
        <taxon>Spirochaetota</taxon>
        <taxon>Spirochaetia</taxon>
        <taxon>Spirochaetales</taxon>
        <taxon>Spirochaetaceae</taxon>
        <taxon>Alkalispirochaeta</taxon>
    </lineage>
</organism>
<dbReference type="SUPFAM" id="SSF102114">
    <property type="entry name" value="Radical SAM enzymes"/>
    <property type="match status" value="1"/>
</dbReference>
<evidence type="ECO:0000256" key="6">
    <source>
        <dbReference type="HAMAP-Rule" id="MF_01251"/>
    </source>
</evidence>
<sequence length="685" mass="76869">MTNLSDYNAPRDNFLPLGSRGTAPSPEERSRNAPSGENSRLDFIFVTGDAYVDHPSFGPALLGRLLEDRGYRVGILAQPDWRSCDDFRSLGRPRLAFLVSAGNMDSMVANYTVSGKPRRQDAYSPGGVGGKRPDRATLVYCTRLREAFKDIDIIIGGIEASLRRFAHYDYWSDSLRRSILIDSKADLLLYGMGERALLEVAEELARGKRARDISHVAGTVWKCRTSDPEPIPEKLLQAFPGRSLRSLPSWDELRDRDRGKEHYAASFREQHRNTDALNGDILSESYGPWQVVQNPPALPLDETFLDRLYELPYTRTFHPDYLDQGGVPAIEEVRFSLVSNRGCFGGCTFCALTYHQGRRIQSRSTASLLREARLLTTLPGFKGYIHDVGGPTANFFRPACEKQLDRGVCKDRQCLVPKPCRELRADHREYLEVLREIRAVAGVKKVFVRSGVRFDYALLDRDESFLQELCHHHISGRLKVAPEHISAHALQAMGKPGAAVYQRFQERYQAINRSLGLPQQLIPYFISSHPGTSLADAVELAEHFHASRISPEQVQDFYPTPGTPATCMYYTGIDPRTGTSVPSAKTPREKAMQRALLQYRDPKNWHRVREALQEAGREDLIGWKKHCLIPPEPPGKHQRAGKPPGGNSQPGKPGRTKTAPAPPQSSRPKKTHSSRRSSSRGRGRP</sequence>
<dbReference type="PANTHER" id="PTHR32331:SF0">
    <property type="entry name" value="UPF0313 PROTEIN YGIQ"/>
    <property type="match status" value="1"/>
</dbReference>
<comment type="cofactor">
    <cofactor evidence="6">
        <name>[4Fe-4S] cluster</name>
        <dbReference type="ChEBI" id="CHEBI:49883"/>
    </cofactor>
    <text evidence="6">Binds 1 [4Fe-4S] cluster. The cluster is coordinated with 3 cysteines and an exchangeable S-adenosyl-L-methionine.</text>
</comment>
<dbReference type="PANTHER" id="PTHR32331">
    <property type="entry name" value="UPF0313 PROTEIN YGIQ"/>
    <property type="match status" value="1"/>
</dbReference>
<feature type="region of interest" description="Disordered" evidence="7">
    <location>
        <begin position="1"/>
        <end position="37"/>
    </location>
</feature>
<dbReference type="GO" id="GO:0005506">
    <property type="term" value="F:iron ion binding"/>
    <property type="evidence" value="ECO:0007669"/>
    <property type="project" value="UniProtKB-UniRule"/>
</dbReference>
<feature type="binding site" evidence="6">
    <location>
        <position position="350"/>
    </location>
    <ligand>
        <name>[4Fe-4S] cluster</name>
        <dbReference type="ChEBI" id="CHEBI:49883"/>
        <note>4Fe-4S-S-AdoMet</note>
    </ligand>
</feature>
<feature type="binding site" evidence="6">
    <location>
        <position position="343"/>
    </location>
    <ligand>
        <name>[4Fe-4S] cluster</name>
        <dbReference type="ChEBI" id="CHEBI:49883"/>
        <note>4Fe-4S-S-AdoMet</note>
    </ligand>
</feature>
<evidence type="ECO:0000313" key="9">
    <source>
        <dbReference type="EMBL" id="POR03034.1"/>
    </source>
</evidence>
<proteinExistence type="inferred from homology"/>
<evidence type="ECO:0000313" key="10">
    <source>
        <dbReference type="Proteomes" id="UP000237350"/>
    </source>
</evidence>
<comment type="caution">
    <text evidence="9">The sequence shown here is derived from an EMBL/GenBank/DDBJ whole genome shotgun (WGS) entry which is preliminary data.</text>
</comment>
<keyword evidence="3 6" id="KW-0479">Metal-binding</keyword>